<name>F5HJG1_ANOGA</name>
<gene>
    <name evidence="10" type="ORF">AgaP_AGAP012976</name>
</gene>
<dbReference type="Gene3D" id="1.10.10.10">
    <property type="entry name" value="Winged helix-like DNA-binding domain superfamily/Winged helix DNA-binding domain"/>
    <property type="match status" value="1"/>
</dbReference>
<feature type="region of interest" description="Disordered" evidence="8">
    <location>
        <begin position="21"/>
        <end position="87"/>
    </location>
</feature>
<dbReference type="PROSITE" id="PS50039">
    <property type="entry name" value="FORK_HEAD_3"/>
    <property type="match status" value="1"/>
</dbReference>
<dbReference type="EMBL" id="AAAB01008846">
    <property type="protein sequence ID" value="EGK96422.1"/>
    <property type="molecule type" value="Genomic_DNA"/>
</dbReference>
<dbReference type="InterPro" id="IPR001766">
    <property type="entry name" value="Fork_head_dom"/>
</dbReference>
<dbReference type="InterPro" id="IPR030456">
    <property type="entry name" value="TF_fork_head_CS_2"/>
</dbReference>
<keyword evidence="4 7" id="KW-0238">DNA-binding</keyword>
<comment type="caution">
    <text evidence="10">The sequence shown here is derived from an EMBL/GenBank/DDBJ whole genome shotgun (WGS) entry which is preliminary data.</text>
</comment>
<proteinExistence type="predicted"/>
<dbReference type="eggNOG" id="KOG2294">
    <property type="taxonomic scope" value="Eukaryota"/>
</dbReference>
<dbReference type="STRING" id="7165.F5HJG1"/>
<feature type="DNA-binding region" description="Fork-head" evidence="7">
    <location>
        <begin position="111"/>
        <end position="202"/>
    </location>
</feature>
<dbReference type="VEuPathDB" id="VectorBase:AGAMI1_006752"/>
<feature type="domain" description="Fork-head" evidence="9">
    <location>
        <begin position="111"/>
        <end position="202"/>
    </location>
</feature>
<dbReference type="PaxDb" id="7165-AGAP012976-PA"/>
<evidence type="ECO:0000256" key="4">
    <source>
        <dbReference type="ARBA" id="ARBA00023125"/>
    </source>
</evidence>
<feature type="compositionally biased region" description="Gly residues" evidence="8">
    <location>
        <begin position="41"/>
        <end position="81"/>
    </location>
</feature>
<dbReference type="PRINTS" id="PR00053">
    <property type="entry name" value="FORKHEAD"/>
</dbReference>
<evidence type="ECO:0000256" key="5">
    <source>
        <dbReference type="ARBA" id="ARBA00023163"/>
    </source>
</evidence>
<dbReference type="AlphaFoldDB" id="F5HJG1"/>
<dbReference type="InterPro" id="IPR036388">
    <property type="entry name" value="WH-like_DNA-bd_sf"/>
</dbReference>
<keyword evidence="2" id="KW-0217">Developmental protein</keyword>
<organism evidence="10">
    <name type="scientific">Anopheles gambiae</name>
    <name type="common">African malaria mosquito</name>
    <dbReference type="NCBI Taxonomy" id="7165"/>
    <lineage>
        <taxon>Eukaryota</taxon>
        <taxon>Metazoa</taxon>
        <taxon>Ecdysozoa</taxon>
        <taxon>Arthropoda</taxon>
        <taxon>Hexapoda</taxon>
        <taxon>Insecta</taxon>
        <taxon>Pterygota</taxon>
        <taxon>Neoptera</taxon>
        <taxon>Endopterygota</taxon>
        <taxon>Diptera</taxon>
        <taxon>Nematocera</taxon>
        <taxon>Culicoidea</taxon>
        <taxon>Culicidae</taxon>
        <taxon>Anophelinae</taxon>
        <taxon>Anopheles</taxon>
    </lineage>
</organism>
<feature type="region of interest" description="Disordered" evidence="8">
    <location>
        <begin position="259"/>
        <end position="304"/>
    </location>
</feature>
<dbReference type="InterPro" id="IPR036390">
    <property type="entry name" value="WH_DNA-bd_sf"/>
</dbReference>
<reference evidence="10" key="4">
    <citation type="journal article" date="2007" name="Genome Biol.">
        <title>Update of the Anopheles gambiae PEST genome assembly.</title>
        <authorList>
            <person name="Sharakhova M.V."/>
            <person name="Hammond M.P."/>
            <person name="Lobo N.F."/>
            <person name="Krzywinski J."/>
            <person name="Unger M.F."/>
            <person name="Hillenmeyer M.E."/>
            <person name="Bruggner R.V."/>
            <person name="Birney E."/>
            <person name="Collins F.H."/>
        </authorList>
    </citation>
    <scope>NUCLEOTIDE SEQUENCE</scope>
    <source>
        <strain evidence="10">PEST</strain>
    </source>
</reference>
<dbReference type="PROSITE" id="PS00658">
    <property type="entry name" value="FORK_HEAD_2"/>
    <property type="match status" value="1"/>
</dbReference>
<dbReference type="HOGENOM" id="CLU_052454_0_0_1"/>
<evidence type="ECO:0000313" key="10">
    <source>
        <dbReference type="EMBL" id="EGK96422.1"/>
    </source>
</evidence>
<reference evidence="10" key="5">
    <citation type="submission" date="2011-05" db="EMBL/GenBank/DDBJ databases">
        <authorList>
            <consortium name="VectorBase"/>
        </authorList>
    </citation>
    <scope>NUCLEOTIDE SEQUENCE</scope>
    <source>
        <strain evidence="10">PEST</strain>
    </source>
</reference>
<comment type="subcellular location">
    <subcellularLocation>
        <location evidence="1 7">Nucleus</location>
    </subcellularLocation>
</comment>
<keyword evidence="5" id="KW-0804">Transcription</keyword>
<reference evidence="10" key="3">
    <citation type="journal article" date="2004" name="Trends Parasitol.">
        <title>The Anopheles gambiae genome: an update.</title>
        <authorList>
            <person name="Mongin E."/>
            <person name="Louis C."/>
            <person name="Holt R.A."/>
            <person name="Birney E."/>
            <person name="Collins F.H."/>
        </authorList>
    </citation>
    <scope>NUCLEOTIDE SEQUENCE</scope>
    <source>
        <strain evidence="10">PEST</strain>
    </source>
</reference>
<dbReference type="GO" id="GO:0003700">
    <property type="term" value="F:DNA-binding transcription factor activity"/>
    <property type="evidence" value="ECO:0007669"/>
    <property type="project" value="InterPro"/>
</dbReference>
<feature type="compositionally biased region" description="Low complexity" evidence="8">
    <location>
        <begin position="271"/>
        <end position="282"/>
    </location>
</feature>
<dbReference type="InterPro" id="IPR047119">
    <property type="entry name" value="FOXN2/3-like"/>
</dbReference>
<dbReference type="PANTHER" id="PTHR13962:SF17">
    <property type="entry name" value="FORKHEAD BOX PROTEIN N4"/>
    <property type="match status" value="1"/>
</dbReference>
<evidence type="ECO:0000259" key="9">
    <source>
        <dbReference type="PROSITE" id="PS50039"/>
    </source>
</evidence>
<accession>F5HJG1</accession>
<evidence type="ECO:0000256" key="6">
    <source>
        <dbReference type="ARBA" id="ARBA00023242"/>
    </source>
</evidence>
<keyword evidence="3" id="KW-0805">Transcription regulation</keyword>
<dbReference type="Pfam" id="PF00250">
    <property type="entry name" value="Forkhead"/>
    <property type="match status" value="1"/>
</dbReference>
<evidence type="ECO:0000256" key="7">
    <source>
        <dbReference type="PROSITE-ProRule" id="PRU00089"/>
    </source>
</evidence>
<evidence type="ECO:0000256" key="3">
    <source>
        <dbReference type="ARBA" id="ARBA00023015"/>
    </source>
</evidence>
<keyword evidence="6 7" id="KW-0539">Nucleus</keyword>
<sequence length="430" mass="47465">SQTPDTPEDCKNLSWLLNFKLDDIPNLSPRSNRKQRSKGAFGSGPGGANQDGGALPGSGAAGATGGSAGAGGGGGNGGLGPDSGTVAIEEGDLNVGENVTIESSNGKSPKKPPFTYTELIEYALEEQGDLTVAAIYQWISDHFPYYKSHDDRWKNSVRHNLSINPHFRKGRKSSHGSGHLWTISSRNSEDNFLAWEHKKQRFEWFFKMEANARLREVGTSDTMTDAEVAAATASLAQYVPKSPATTGSPCLETINAAAQEPHRQHLSHTLQQPAQHQQQQQHQQHHHHHHHHHHPQQQQQQQITTTYHEAQTLYADLITGAQFKVTARTEQELKHPDEDAFNGIRRGAEIQIERPTQTIQTYEMLDSAEYNIADYLNPVPKEEIVQECGLRSVALDPAELGINIPSASGQDDDILFDDFNLNYFGNNIMT</sequence>
<feature type="compositionally biased region" description="Basic residues" evidence="8">
    <location>
        <begin position="283"/>
        <end position="295"/>
    </location>
</feature>
<protein>
    <submittedName>
        <fullName evidence="10">AGAP012976-PA</fullName>
    </submittedName>
</protein>
<evidence type="ECO:0000256" key="1">
    <source>
        <dbReference type="ARBA" id="ARBA00004123"/>
    </source>
</evidence>
<dbReference type="PhylomeDB" id="F5HJG1"/>
<dbReference type="VEuPathDB" id="VectorBase:AGAP029808"/>
<evidence type="ECO:0000256" key="8">
    <source>
        <dbReference type="SAM" id="MobiDB-lite"/>
    </source>
</evidence>
<dbReference type="GO" id="GO:0005634">
    <property type="term" value="C:nucleus"/>
    <property type="evidence" value="ECO:0007669"/>
    <property type="project" value="UniProtKB-SubCell"/>
</dbReference>
<dbReference type="PANTHER" id="PTHR13962">
    <property type="entry name" value="FORKHEAD BOX PROTEIN N3-LIKE PROTEIN-RELATED"/>
    <property type="match status" value="1"/>
</dbReference>
<dbReference type="SMART" id="SM00339">
    <property type="entry name" value="FH"/>
    <property type="match status" value="1"/>
</dbReference>
<evidence type="ECO:0000256" key="2">
    <source>
        <dbReference type="ARBA" id="ARBA00022473"/>
    </source>
</evidence>
<dbReference type="CDD" id="cd00059">
    <property type="entry name" value="FH_FOX"/>
    <property type="match status" value="1"/>
</dbReference>
<dbReference type="GO" id="GO:0043565">
    <property type="term" value="F:sequence-specific DNA binding"/>
    <property type="evidence" value="ECO:0007669"/>
    <property type="project" value="InterPro"/>
</dbReference>
<reference evidence="10" key="2">
    <citation type="submission" date="2002-03" db="EMBL/GenBank/DDBJ databases">
        <authorList>
            <consortium name="The Anopheles Genome Sequencing Consortium"/>
        </authorList>
    </citation>
    <scope>NUCLEOTIDE SEQUENCE</scope>
    <source>
        <strain evidence="10">PEST</strain>
    </source>
</reference>
<feature type="non-terminal residue" evidence="10">
    <location>
        <position position="1"/>
    </location>
</feature>
<dbReference type="SUPFAM" id="SSF46785">
    <property type="entry name" value="Winged helix' DNA-binding domain"/>
    <property type="match status" value="1"/>
</dbReference>
<reference evidence="10" key="1">
    <citation type="journal article" date="2002" name="Science">
        <title>The genome sequence of the malaria mosquito Anopheles gambiae.</title>
        <authorList>
            <person name="Holt R.A."/>
            <person name="Subramanian G.M."/>
            <person name="Halpern A."/>
            <person name="Sutton G.G."/>
            <person name="Charlab R."/>
            <person name="Nusskern D.R."/>
            <person name="Wincker P."/>
            <person name="Clark A.G."/>
            <person name="Ribeiro J.M."/>
            <person name="Wides R."/>
            <person name="Salzberg S.L."/>
            <person name="Loftus B."/>
            <person name="Yandell M."/>
            <person name="Majoros W.H."/>
            <person name="Rusch D.B."/>
            <person name="Lai Z."/>
            <person name="Kraft C.L."/>
            <person name="Abril J.F."/>
            <person name="Anthouard V."/>
            <person name="Arensburger P."/>
            <person name="Atkinson P.W."/>
            <person name="Baden H."/>
            <person name="de Berardinis V."/>
            <person name="Baldwin D."/>
            <person name="Benes V."/>
            <person name="Biedler J."/>
            <person name="Blass C."/>
            <person name="Bolanos R."/>
            <person name="Boscus D."/>
            <person name="Barnstead M."/>
            <person name="Cai S."/>
            <person name="Center A."/>
            <person name="Chaturverdi K."/>
            <person name="Christophides G.K."/>
            <person name="Chrystal M.A."/>
            <person name="Clamp M."/>
            <person name="Cravchik A."/>
            <person name="Curwen V."/>
            <person name="Dana A."/>
            <person name="Delcher A."/>
            <person name="Dew I."/>
            <person name="Evans C.A."/>
            <person name="Flanigan M."/>
            <person name="Grundschober-Freimoser A."/>
            <person name="Friedli L."/>
            <person name="Gu Z."/>
            <person name="Guan P."/>
            <person name="Guigo R."/>
            <person name="Hillenmeyer M.E."/>
            <person name="Hladun S.L."/>
            <person name="Hogan J.R."/>
            <person name="Hong Y.S."/>
            <person name="Hoover J."/>
            <person name="Jaillon O."/>
            <person name="Ke Z."/>
            <person name="Kodira C."/>
            <person name="Kokoza E."/>
            <person name="Koutsos A."/>
            <person name="Letunic I."/>
            <person name="Levitsky A."/>
            <person name="Liang Y."/>
            <person name="Lin J.J."/>
            <person name="Lobo N.F."/>
            <person name="Lopez J.R."/>
            <person name="Malek J.A."/>
            <person name="McIntosh T.C."/>
            <person name="Meister S."/>
            <person name="Miller J."/>
            <person name="Mobarry C."/>
            <person name="Mongin E."/>
            <person name="Murphy S.D."/>
            <person name="O'Brochta D.A."/>
            <person name="Pfannkoch C."/>
            <person name="Qi R."/>
            <person name="Regier M.A."/>
            <person name="Remington K."/>
            <person name="Shao H."/>
            <person name="Sharakhova M.V."/>
            <person name="Sitter C.D."/>
            <person name="Shetty J."/>
            <person name="Smith T.J."/>
            <person name="Strong R."/>
            <person name="Sun J."/>
            <person name="Thomasova D."/>
            <person name="Ton L.Q."/>
            <person name="Topalis P."/>
            <person name="Tu Z."/>
            <person name="Unger M.F."/>
            <person name="Walenz B."/>
            <person name="Wang A."/>
            <person name="Wang J."/>
            <person name="Wang M."/>
            <person name="Wang X."/>
            <person name="Woodford K.J."/>
            <person name="Wortman J.R."/>
            <person name="Wu M."/>
            <person name="Yao A."/>
            <person name="Zdobnov E.M."/>
            <person name="Zhang H."/>
            <person name="Zhao Q."/>
            <person name="Zhao S."/>
            <person name="Zhu S.C."/>
            <person name="Zhimulev I."/>
            <person name="Coluzzi M."/>
            <person name="della Torre A."/>
            <person name="Roth C.W."/>
            <person name="Louis C."/>
            <person name="Kalush F."/>
            <person name="Mural R.J."/>
            <person name="Myers E.W."/>
            <person name="Adams M.D."/>
            <person name="Smith H.O."/>
            <person name="Broder S."/>
            <person name="Gardner M.J."/>
            <person name="Fraser C.M."/>
            <person name="Birney E."/>
            <person name="Bork P."/>
            <person name="Brey P.T."/>
            <person name="Venter J.C."/>
            <person name="Weissenbach J."/>
            <person name="Kafatos F.C."/>
            <person name="Collins F.H."/>
            <person name="Hoffman S.L."/>
        </authorList>
    </citation>
    <scope>NUCLEOTIDE SEQUENCE [LARGE SCALE GENOMIC DNA]</scope>
    <source>
        <strain evidence="10">PEST</strain>
    </source>
</reference>